<dbReference type="InterPro" id="IPR004437">
    <property type="entry name" value="ParB/RepB/Spo0J"/>
</dbReference>
<dbReference type="Pfam" id="PF02195">
    <property type="entry name" value="ParB_N"/>
    <property type="match status" value="1"/>
</dbReference>
<dbReference type="PANTHER" id="PTHR33375:SF7">
    <property type="entry name" value="CHROMOSOME 2-PARTITIONING PROTEIN PARB-RELATED"/>
    <property type="match status" value="1"/>
</dbReference>
<evidence type="ECO:0000259" key="3">
    <source>
        <dbReference type="SMART" id="SM00470"/>
    </source>
</evidence>
<dbReference type="EMBL" id="VBTY01000033">
    <property type="protein sequence ID" value="MDG3494116.1"/>
    <property type="molecule type" value="Genomic_DNA"/>
</dbReference>
<dbReference type="SMART" id="SM00470">
    <property type="entry name" value="ParB"/>
    <property type="match status" value="1"/>
</dbReference>
<organism evidence="4 5">
    <name type="scientific">Pseudanabaena catenata USMAC16</name>
    <dbReference type="NCBI Taxonomy" id="1855837"/>
    <lineage>
        <taxon>Bacteria</taxon>
        <taxon>Bacillati</taxon>
        <taxon>Cyanobacteriota</taxon>
        <taxon>Cyanophyceae</taxon>
        <taxon>Pseudanabaenales</taxon>
        <taxon>Pseudanabaenaceae</taxon>
        <taxon>Pseudanabaena</taxon>
    </lineage>
</organism>
<dbReference type="InterPro" id="IPR036086">
    <property type="entry name" value="ParB/Sulfiredoxin_sf"/>
</dbReference>
<keyword evidence="5" id="KW-1185">Reference proteome</keyword>
<evidence type="ECO:0000313" key="5">
    <source>
        <dbReference type="Proteomes" id="UP001152872"/>
    </source>
</evidence>
<dbReference type="FunFam" id="3.90.1530.30:FF:000001">
    <property type="entry name" value="Chromosome partitioning protein ParB"/>
    <property type="match status" value="1"/>
</dbReference>
<dbReference type="GO" id="GO:0003677">
    <property type="term" value="F:DNA binding"/>
    <property type="evidence" value="ECO:0007669"/>
    <property type="project" value="UniProtKB-KW"/>
</dbReference>
<comment type="caution">
    <text evidence="4">The sequence shown here is derived from an EMBL/GenBank/DDBJ whole genome shotgun (WGS) entry which is preliminary data.</text>
</comment>
<gene>
    <name evidence="4" type="ORF">FEV09_06045</name>
</gene>
<comment type="similarity">
    <text evidence="1">Belongs to the ParB family.</text>
</comment>
<dbReference type="GO" id="GO:0005694">
    <property type="term" value="C:chromosome"/>
    <property type="evidence" value="ECO:0007669"/>
    <property type="project" value="TreeGrafter"/>
</dbReference>
<name>A0A9X4RH50_9CYAN</name>
<dbReference type="Proteomes" id="UP001152872">
    <property type="component" value="Unassembled WGS sequence"/>
</dbReference>
<dbReference type="PANTHER" id="PTHR33375">
    <property type="entry name" value="CHROMOSOME-PARTITIONING PROTEIN PARB-RELATED"/>
    <property type="match status" value="1"/>
</dbReference>
<dbReference type="Gene3D" id="3.90.1530.30">
    <property type="match status" value="1"/>
</dbReference>
<evidence type="ECO:0000313" key="4">
    <source>
        <dbReference type="EMBL" id="MDG3494116.1"/>
    </source>
</evidence>
<dbReference type="Pfam" id="PF17762">
    <property type="entry name" value="HTH_ParB"/>
    <property type="match status" value="1"/>
</dbReference>
<evidence type="ECO:0000256" key="1">
    <source>
        <dbReference type="ARBA" id="ARBA00006295"/>
    </source>
</evidence>
<proteinExistence type="inferred from homology"/>
<dbReference type="RefSeq" id="WP_009626179.1">
    <property type="nucleotide sequence ID" value="NZ_VBTY01000033.1"/>
</dbReference>
<dbReference type="GO" id="GO:0007059">
    <property type="term" value="P:chromosome segregation"/>
    <property type="evidence" value="ECO:0007669"/>
    <property type="project" value="TreeGrafter"/>
</dbReference>
<dbReference type="AlphaFoldDB" id="A0A9X4RH50"/>
<dbReference type="InterPro" id="IPR003115">
    <property type="entry name" value="ParB_N"/>
</dbReference>
<accession>A0A9X4RH50</accession>
<dbReference type="InterPro" id="IPR041468">
    <property type="entry name" value="HTH_ParB/Spo0J"/>
</dbReference>
<dbReference type="SUPFAM" id="SSF110849">
    <property type="entry name" value="ParB/Sulfiredoxin"/>
    <property type="match status" value="1"/>
</dbReference>
<dbReference type="Gene3D" id="1.10.10.2830">
    <property type="match status" value="1"/>
</dbReference>
<sequence length="303" mass="34689">MIKPPSKVQTKLSNIALFDDDDDEISKFDGLISISDISLPQQQPRRYFDPVKMQELQESIRHHGILEPILVRPLGDGYELVAGERRLRAAKELELKEIPAIIHELTTEKAYEIALIENLQREELNPVEETEAILQILSLRLTLPEKEVVSHLYKMRVTPEQEREDAFAVISNQVISIFDSLQTIKWESFVVNRLPLLNLPEEVLEALRQGQIEYTKATAIATVKDIEKRQSLLKEAINSGLSLLQIKEKIRDIKAGQITLKPVTLKTRFTNSMQQLKKSAIWDDRSKQKSLEKLILQIEALLG</sequence>
<protein>
    <submittedName>
        <fullName evidence="4">ParB/RepB/Spo0J family partition protein</fullName>
    </submittedName>
</protein>
<reference evidence="4" key="1">
    <citation type="submission" date="2019-05" db="EMBL/GenBank/DDBJ databases">
        <title>Whole genome sequencing of Pseudanabaena catenata USMAC16.</title>
        <authorList>
            <person name="Khan Z."/>
            <person name="Omar W.M."/>
            <person name="Convey P."/>
            <person name="Merican F."/>
            <person name="Najimudin N."/>
        </authorList>
    </citation>
    <scope>NUCLEOTIDE SEQUENCE</scope>
    <source>
        <strain evidence="4">USMAC16</strain>
    </source>
</reference>
<dbReference type="SUPFAM" id="SSF109709">
    <property type="entry name" value="KorB DNA-binding domain-like"/>
    <property type="match status" value="1"/>
</dbReference>
<keyword evidence="2" id="KW-0238">DNA-binding</keyword>
<dbReference type="CDD" id="cd16393">
    <property type="entry name" value="SPO0J_N"/>
    <property type="match status" value="1"/>
</dbReference>
<feature type="domain" description="ParB-like N-terminal" evidence="3">
    <location>
        <begin position="30"/>
        <end position="119"/>
    </location>
</feature>
<evidence type="ECO:0000256" key="2">
    <source>
        <dbReference type="ARBA" id="ARBA00023125"/>
    </source>
</evidence>
<dbReference type="NCBIfam" id="TIGR00180">
    <property type="entry name" value="parB_part"/>
    <property type="match status" value="1"/>
</dbReference>
<dbReference type="InterPro" id="IPR050336">
    <property type="entry name" value="Chromosome_partition/occlusion"/>
</dbReference>